<dbReference type="Proteomes" id="UP000502823">
    <property type="component" value="Unassembled WGS sequence"/>
</dbReference>
<evidence type="ECO:0000313" key="3">
    <source>
        <dbReference type="Proteomes" id="UP000502823"/>
    </source>
</evidence>
<dbReference type="EMBL" id="BLKM01000068">
    <property type="protein sequence ID" value="GFG28430.1"/>
    <property type="molecule type" value="Genomic_DNA"/>
</dbReference>
<evidence type="ECO:0000313" key="2">
    <source>
        <dbReference type="EMBL" id="GFG28430.1"/>
    </source>
</evidence>
<protein>
    <submittedName>
        <fullName evidence="2">Uncharacterized protein</fullName>
    </submittedName>
</protein>
<comment type="caution">
    <text evidence="2">The sequence shown here is derived from an EMBL/GenBank/DDBJ whole genome shotgun (WGS) entry which is preliminary data.</text>
</comment>
<sequence>MDALEELLGEQARGCWSLPQHITNFVSTTRSSNDGDGVIDKSTTSIPSTSSSSPPPPPPSDVSADSTTPPPEGALLPTDKRSANSIRGNLAIFYFTCLWVAYNIRNEEDVIEHCIDNSNKS</sequence>
<dbReference type="AlphaFoldDB" id="A0A6L2PAP6"/>
<keyword evidence="3" id="KW-1185">Reference proteome</keyword>
<feature type="non-terminal residue" evidence="2">
    <location>
        <position position="121"/>
    </location>
</feature>
<dbReference type="OrthoDB" id="10523542at2759"/>
<evidence type="ECO:0000256" key="1">
    <source>
        <dbReference type="SAM" id="MobiDB-lite"/>
    </source>
</evidence>
<accession>A0A6L2PAP6</accession>
<gene>
    <name evidence="2" type="ORF">Cfor_12639</name>
</gene>
<feature type="compositionally biased region" description="Low complexity" evidence="1">
    <location>
        <begin position="42"/>
        <end position="52"/>
    </location>
</feature>
<proteinExistence type="predicted"/>
<name>A0A6L2PAP6_COPFO</name>
<dbReference type="InParanoid" id="A0A6L2PAP6"/>
<reference evidence="3" key="1">
    <citation type="submission" date="2020-01" db="EMBL/GenBank/DDBJ databases">
        <title>Draft genome sequence of the Termite Coptotermes fromosanus.</title>
        <authorList>
            <person name="Itakura S."/>
            <person name="Yosikawa Y."/>
            <person name="Umezawa K."/>
        </authorList>
    </citation>
    <scope>NUCLEOTIDE SEQUENCE [LARGE SCALE GENOMIC DNA]</scope>
</reference>
<feature type="region of interest" description="Disordered" evidence="1">
    <location>
        <begin position="27"/>
        <end position="81"/>
    </location>
</feature>
<organism evidence="2 3">
    <name type="scientific">Coptotermes formosanus</name>
    <name type="common">Formosan subterranean termite</name>
    <dbReference type="NCBI Taxonomy" id="36987"/>
    <lineage>
        <taxon>Eukaryota</taxon>
        <taxon>Metazoa</taxon>
        <taxon>Ecdysozoa</taxon>
        <taxon>Arthropoda</taxon>
        <taxon>Hexapoda</taxon>
        <taxon>Insecta</taxon>
        <taxon>Pterygota</taxon>
        <taxon>Neoptera</taxon>
        <taxon>Polyneoptera</taxon>
        <taxon>Dictyoptera</taxon>
        <taxon>Blattodea</taxon>
        <taxon>Blattoidea</taxon>
        <taxon>Termitoidae</taxon>
        <taxon>Rhinotermitidae</taxon>
        <taxon>Coptotermes</taxon>
    </lineage>
</organism>